<evidence type="ECO:0000256" key="2">
    <source>
        <dbReference type="SAM" id="MobiDB-lite"/>
    </source>
</evidence>
<keyword evidence="5" id="KW-1185">Reference proteome</keyword>
<dbReference type="SUPFAM" id="SSF54695">
    <property type="entry name" value="POZ domain"/>
    <property type="match status" value="1"/>
</dbReference>
<proteinExistence type="predicted"/>
<organism evidence="4 5">
    <name type="scientific">Lasiodiplodia hormozganensis</name>
    <dbReference type="NCBI Taxonomy" id="869390"/>
    <lineage>
        <taxon>Eukaryota</taxon>
        <taxon>Fungi</taxon>
        <taxon>Dikarya</taxon>
        <taxon>Ascomycota</taxon>
        <taxon>Pezizomycotina</taxon>
        <taxon>Dothideomycetes</taxon>
        <taxon>Dothideomycetes incertae sedis</taxon>
        <taxon>Botryosphaeriales</taxon>
        <taxon>Botryosphaeriaceae</taxon>
        <taxon>Lasiodiplodia</taxon>
    </lineage>
</organism>
<dbReference type="SMART" id="SM00225">
    <property type="entry name" value="BTB"/>
    <property type="match status" value="1"/>
</dbReference>
<evidence type="ECO:0000259" key="3">
    <source>
        <dbReference type="PROSITE" id="PS50097"/>
    </source>
</evidence>
<dbReference type="Proteomes" id="UP001175001">
    <property type="component" value="Unassembled WGS sequence"/>
</dbReference>
<accession>A0AA40CPW7</accession>
<dbReference type="AlphaFoldDB" id="A0AA40CPW7"/>
<dbReference type="PROSITE" id="PS50097">
    <property type="entry name" value="BTB"/>
    <property type="match status" value="1"/>
</dbReference>
<feature type="region of interest" description="Disordered" evidence="2">
    <location>
        <begin position="84"/>
        <end position="112"/>
    </location>
</feature>
<sequence>MSLLPNILYKDAENGKYTDLTLCLSDGTEIKCHRSVICTQCEFFANALKPGFQESSGVIHLKDDPPQAIRHMVKFFYTGQYTTTGQPENAGPDQTMSHDIPSDKEPGPTGLPPDEYAKAILAHAEVYIVSIIYRVPKLEDETSKLIKLALEKDNIIDVFPQLAQAIYSDVPDFVCHLRGDLIKYAEQHLVELTSKSMFQRMTSEAPELMEKLMHDLVKENKRKELKLKSKERRIDELEQTVSRLRKVDYKCPSCPKKFQMLMPDGRVKVGCPGCGRVRLAISWDAHKVREPFIAQPIA</sequence>
<dbReference type="PANTHER" id="PTHR47843">
    <property type="entry name" value="BTB DOMAIN-CONTAINING PROTEIN-RELATED"/>
    <property type="match status" value="1"/>
</dbReference>
<dbReference type="PANTHER" id="PTHR47843:SF5">
    <property type="entry name" value="BTB_POZ DOMAIN PROTEIN"/>
    <property type="match status" value="1"/>
</dbReference>
<dbReference type="InterPro" id="IPR000210">
    <property type="entry name" value="BTB/POZ_dom"/>
</dbReference>
<feature type="compositionally biased region" description="Polar residues" evidence="2">
    <location>
        <begin position="84"/>
        <end position="97"/>
    </location>
</feature>
<dbReference type="Pfam" id="PF00651">
    <property type="entry name" value="BTB"/>
    <property type="match status" value="1"/>
</dbReference>
<evidence type="ECO:0000256" key="1">
    <source>
        <dbReference type="SAM" id="Coils"/>
    </source>
</evidence>
<reference evidence="4" key="1">
    <citation type="submission" date="2023-06" db="EMBL/GenBank/DDBJ databases">
        <title>Multi-omics analyses reveal the molecular pathogenesis toolkit of Lasiodiplodia hormozganensis, a cross-kingdom pathogen.</title>
        <authorList>
            <person name="Felix C."/>
            <person name="Meneses R."/>
            <person name="Goncalves M.F.M."/>
            <person name="Tilleman L."/>
            <person name="Duarte A.S."/>
            <person name="Jorrin-Novo J.V."/>
            <person name="Van De Peer Y."/>
            <person name="Deforce D."/>
            <person name="Van Nieuwerburgh F."/>
            <person name="Esteves A.C."/>
            <person name="Alves A."/>
        </authorList>
    </citation>
    <scope>NUCLEOTIDE SEQUENCE</scope>
    <source>
        <strain evidence="4">CBS 339.90</strain>
    </source>
</reference>
<protein>
    <submittedName>
        <fullName evidence="4">BTB/POZ domain-containing protein L85</fullName>
    </submittedName>
</protein>
<evidence type="ECO:0000313" key="4">
    <source>
        <dbReference type="EMBL" id="KAK0645278.1"/>
    </source>
</evidence>
<dbReference type="Gene3D" id="3.30.710.10">
    <property type="entry name" value="Potassium Channel Kv1.1, Chain A"/>
    <property type="match status" value="1"/>
</dbReference>
<keyword evidence="1" id="KW-0175">Coiled coil</keyword>
<name>A0AA40CPW7_9PEZI</name>
<dbReference type="InterPro" id="IPR011333">
    <property type="entry name" value="SKP1/BTB/POZ_sf"/>
</dbReference>
<gene>
    <name evidence="4" type="primary">MIMI_L85</name>
    <name evidence="4" type="ORF">DIS24_g8031</name>
</gene>
<feature type="domain" description="BTB" evidence="3">
    <location>
        <begin position="18"/>
        <end position="85"/>
    </location>
</feature>
<comment type="caution">
    <text evidence="4">The sequence shown here is derived from an EMBL/GenBank/DDBJ whole genome shotgun (WGS) entry which is preliminary data.</text>
</comment>
<feature type="coiled-coil region" evidence="1">
    <location>
        <begin position="213"/>
        <end position="247"/>
    </location>
</feature>
<evidence type="ECO:0000313" key="5">
    <source>
        <dbReference type="Proteomes" id="UP001175001"/>
    </source>
</evidence>
<dbReference type="EMBL" id="JAUJDW010000055">
    <property type="protein sequence ID" value="KAK0645278.1"/>
    <property type="molecule type" value="Genomic_DNA"/>
</dbReference>
<dbReference type="CDD" id="cd18186">
    <property type="entry name" value="BTB_POZ_ZBTB_KLHL-like"/>
    <property type="match status" value="1"/>
</dbReference>